<gene>
    <name evidence="17" type="ORF">SEMRO_503_G155700.1</name>
</gene>
<comment type="catalytic activity">
    <reaction evidence="13">
        <text>a 1,2-diacyl-sn-glycerol + H2O = a 2-acylglycerol + a fatty acid + H(+)</text>
        <dbReference type="Rhea" id="RHEA:33275"/>
        <dbReference type="ChEBI" id="CHEBI:15377"/>
        <dbReference type="ChEBI" id="CHEBI:15378"/>
        <dbReference type="ChEBI" id="CHEBI:17389"/>
        <dbReference type="ChEBI" id="CHEBI:17815"/>
        <dbReference type="ChEBI" id="CHEBI:28868"/>
        <dbReference type="EC" id="3.1.1.116"/>
    </reaction>
    <physiologicalReaction direction="left-to-right" evidence="13">
        <dbReference type="Rhea" id="RHEA:33276"/>
    </physiologicalReaction>
</comment>
<dbReference type="InterPro" id="IPR002921">
    <property type="entry name" value="Fungal_lipase-type"/>
</dbReference>
<evidence type="ECO:0000256" key="7">
    <source>
        <dbReference type="ARBA" id="ARBA00022801"/>
    </source>
</evidence>
<reference evidence="17" key="1">
    <citation type="submission" date="2020-06" db="EMBL/GenBank/DDBJ databases">
        <authorList>
            <consortium name="Plant Systems Biology data submission"/>
        </authorList>
    </citation>
    <scope>NUCLEOTIDE SEQUENCE</scope>
    <source>
        <strain evidence="17">D6</strain>
    </source>
</reference>
<feature type="region of interest" description="Disordered" evidence="15">
    <location>
        <begin position="1"/>
        <end position="55"/>
    </location>
</feature>
<evidence type="ECO:0000256" key="3">
    <source>
        <dbReference type="ARBA" id="ARBA00022475"/>
    </source>
</evidence>
<keyword evidence="12" id="KW-0472">Membrane</keyword>
<dbReference type="EC" id="3.1.1.116" evidence="14"/>
<dbReference type="AlphaFoldDB" id="A0A9N8HE86"/>
<dbReference type="PANTHER" id="PTHR45792:SF8">
    <property type="entry name" value="DIACYLGLYCEROL LIPASE-ALPHA"/>
    <property type="match status" value="1"/>
</dbReference>
<evidence type="ECO:0000313" key="18">
    <source>
        <dbReference type="Proteomes" id="UP001153069"/>
    </source>
</evidence>
<evidence type="ECO:0000256" key="13">
    <source>
        <dbReference type="ARBA" id="ARBA00024531"/>
    </source>
</evidence>
<name>A0A9N8HE86_9STRA</name>
<evidence type="ECO:0000256" key="2">
    <source>
        <dbReference type="ARBA" id="ARBA00004651"/>
    </source>
</evidence>
<dbReference type="Gene3D" id="3.40.50.1820">
    <property type="entry name" value="alpha/beta hydrolase"/>
    <property type="match status" value="1"/>
</dbReference>
<evidence type="ECO:0000259" key="16">
    <source>
        <dbReference type="Pfam" id="PF01764"/>
    </source>
</evidence>
<comment type="subcellular location">
    <subcellularLocation>
        <location evidence="2">Cell membrane</location>
        <topology evidence="2">Multi-pass membrane protein</topology>
    </subcellularLocation>
</comment>
<evidence type="ECO:0000313" key="17">
    <source>
        <dbReference type="EMBL" id="CAB9511778.1"/>
    </source>
</evidence>
<evidence type="ECO:0000256" key="10">
    <source>
        <dbReference type="ARBA" id="ARBA00022989"/>
    </source>
</evidence>
<evidence type="ECO:0000256" key="9">
    <source>
        <dbReference type="ARBA" id="ARBA00022963"/>
    </source>
</evidence>
<keyword evidence="10" id="KW-1133">Transmembrane helix</keyword>
<dbReference type="Pfam" id="PF01764">
    <property type="entry name" value="Lipase_3"/>
    <property type="match status" value="1"/>
</dbReference>
<comment type="caution">
    <text evidence="17">The sequence shown here is derived from an EMBL/GenBank/DDBJ whole genome shotgun (WGS) entry which is preliminary data.</text>
</comment>
<keyword evidence="5" id="KW-0812">Transmembrane</keyword>
<feature type="domain" description="Fungal lipase-type" evidence="16">
    <location>
        <begin position="355"/>
        <end position="497"/>
    </location>
</feature>
<sequence>MEAGAATNDVVGGGEDRAKDNENRMDSTCCQQPESSALQVKLPNRPPGKNVSPMGKSLTQARRIIWRGDPPMILKPVLLPLRIFLLDPIFNILSRLVPLFLPARIDKILTTILLDYLTIPVLRTLYVHHTPVMNKGGVFNEQLARNATRNVILQPTVVAIHPPTDIQSAFQGVVSFICSAIGDIAGIVTNPRKLTGWMTALRQFNTFLEQTGVGAELEEAIQKPLLQGRLLDNVKILSDIQKSDNDNHDRVLKAQKEDDYATMTVAMHKDIQRGHRLMRFATSAYGTDMIRSALDIQVDAHQLIEIQENPLQAISIHTQIPTGDVKFLYAGNDTDYDKHVLHHFVAIDHKHQSIVLAIRGTLSLSGAIVDIQGMATDYCSGKAHKGMSEMARNLWNDSGFKIAALMTTHEDYKLVVTGHSLGAGTACLLTLLLYVEEVFPNRTVECFAFAPPPTFFWDNHQKSVLDKSNSACAKQIEKAMQNTVAFIHDNDVVPFLSVSAVRRMINLLDSVDCHTESIWFWKRWRIFNDYDKVPSEITNSVLNVAERGAVDGEYNMCIPARNVVWCKQNILGRFEAFCCDPQKVAQGNIFLSVDMLTDHLPEQYENALDALLLST</sequence>
<proteinExistence type="predicted"/>
<dbReference type="GO" id="GO:0005886">
    <property type="term" value="C:plasma membrane"/>
    <property type="evidence" value="ECO:0007669"/>
    <property type="project" value="UniProtKB-SubCell"/>
</dbReference>
<evidence type="ECO:0000256" key="5">
    <source>
        <dbReference type="ARBA" id="ARBA00022692"/>
    </source>
</evidence>
<evidence type="ECO:0000256" key="15">
    <source>
        <dbReference type="SAM" id="MobiDB-lite"/>
    </source>
</evidence>
<comment type="cofactor">
    <cofactor evidence="1">
        <name>Ca(2+)</name>
        <dbReference type="ChEBI" id="CHEBI:29108"/>
    </cofactor>
</comment>
<dbReference type="InterPro" id="IPR029058">
    <property type="entry name" value="AB_hydrolase_fold"/>
</dbReference>
<evidence type="ECO:0000256" key="14">
    <source>
        <dbReference type="ARBA" id="ARBA00026104"/>
    </source>
</evidence>
<keyword evidence="4" id="KW-0597">Phosphoprotein</keyword>
<keyword evidence="6" id="KW-0479">Metal-binding</keyword>
<evidence type="ECO:0000256" key="11">
    <source>
        <dbReference type="ARBA" id="ARBA00023098"/>
    </source>
</evidence>
<feature type="compositionally biased region" description="Polar residues" evidence="15">
    <location>
        <begin position="26"/>
        <end position="38"/>
    </location>
</feature>
<organism evidence="17 18">
    <name type="scientific">Seminavis robusta</name>
    <dbReference type="NCBI Taxonomy" id="568900"/>
    <lineage>
        <taxon>Eukaryota</taxon>
        <taxon>Sar</taxon>
        <taxon>Stramenopiles</taxon>
        <taxon>Ochrophyta</taxon>
        <taxon>Bacillariophyta</taxon>
        <taxon>Bacillariophyceae</taxon>
        <taxon>Bacillariophycidae</taxon>
        <taxon>Naviculales</taxon>
        <taxon>Naviculaceae</taxon>
        <taxon>Seminavis</taxon>
    </lineage>
</organism>
<keyword evidence="11" id="KW-0443">Lipid metabolism</keyword>
<evidence type="ECO:0000256" key="1">
    <source>
        <dbReference type="ARBA" id="ARBA00001913"/>
    </source>
</evidence>
<keyword evidence="3" id="KW-1003">Cell membrane</keyword>
<dbReference type="PANTHER" id="PTHR45792">
    <property type="entry name" value="DIACYLGLYCEROL LIPASE HOMOLOG-RELATED"/>
    <property type="match status" value="1"/>
</dbReference>
<dbReference type="InterPro" id="IPR052214">
    <property type="entry name" value="DAG_Lipase-Related"/>
</dbReference>
<dbReference type="SUPFAM" id="SSF53474">
    <property type="entry name" value="alpha/beta-Hydrolases"/>
    <property type="match status" value="1"/>
</dbReference>
<dbReference type="EMBL" id="CAICTM010000502">
    <property type="protein sequence ID" value="CAB9511778.1"/>
    <property type="molecule type" value="Genomic_DNA"/>
</dbReference>
<keyword evidence="9" id="KW-0442">Lipid degradation</keyword>
<keyword evidence="18" id="KW-1185">Reference proteome</keyword>
<keyword evidence="7" id="KW-0378">Hydrolase</keyword>
<dbReference type="CDD" id="cd00519">
    <property type="entry name" value="Lipase_3"/>
    <property type="match status" value="1"/>
</dbReference>
<accession>A0A9N8HE86</accession>
<dbReference type="GO" id="GO:0046340">
    <property type="term" value="P:diacylglycerol catabolic process"/>
    <property type="evidence" value="ECO:0007669"/>
    <property type="project" value="TreeGrafter"/>
</dbReference>
<dbReference type="GO" id="GO:0016298">
    <property type="term" value="F:lipase activity"/>
    <property type="evidence" value="ECO:0007669"/>
    <property type="project" value="TreeGrafter"/>
</dbReference>
<dbReference type="GO" id="GO:0019369">
    <property type="term" value="P:arachidonate metabolic process"/>
    <property type="evidence" value="ECO:0007669"/>
    <property type="project" value="TreeGrafter"/>
</dbReference>
<keyword evidence="8" id="KW-0106">Calcium</keyword>
<evidence type="ECO:0000256" key="12">
    <source>
        <dbReference type="ARBA" id="ARBA00023136"/>
    </source>
</evidence>
<feature type="compositionally biased region" description="Basic and acidic residues" evidence="15">
    <location>
        <begin position="14"/>
        <end position="25"/>
    </location>
</feature>
<dbReference type="Proteomes" id="UP001153069">
    <property type="component" value="Unassembled WGS sequence"/>
</dbReference>
<evidence type="ECO:0000256" key="4">
    <source>
        <dbReference type="ARBA" id="ARBA00022553"/>
    </source>
</evidence>
<dbReference type="GO" id="GO:0046872">
    <property type="term" value="F:metal ion binding"/>
    <property type="evidence" value="ECO:0007669"/>
    <property type="project" value="UniProtKB-KW"/>
</dbReference>
<protein>
    <recommendedName>
        <fullName evidence="14">sn-1-specific diacylglycerol lipase</fullName>
        <ecNumber evidence="14">3.1.1.116</ecNumber>
    </recommendedName>
</protein>
<evidence type="ECO:0000256" key="6">
    <source>
        <dbReference type="ARBA" id="ARBA00022723"/>
    </source>
</evidence>
<evidence type="ECO:0000256" key="8">
    <source>
        <dbReference type="ARBA" id="ARBA00022837"/>
    </source>
</evidence>
<dbReference type="OrthoDB" id="40415at2759"/>